<evidence type="ECO:0000256" key="1">
    <source>
        <dbReference type="ARBA" id="ARBA00023015"/>
    </source>
</evidence>
<reference evidence="8 9" key="2">
    <citation type="submission" date="2019-01" db="EMBL/GenBank/DDBJ databases">
        <authorList>
            <person name="Li Y."/>
        </authorList>
    </citation>
    <scope>NUCLEOTIDE SEQUENCE [LARGE SCALE GENOMIC DNA]</scope>
    <source>
        <strain evidence="6 9">2D-5</strain>
        <strain evidence="7 8">SK2B-1</strain>
    </source>
</reference>
<evidence type="ECO:0000313" key="8">
    <source>
        <dbReference type="Proteomes" id="UP000284476"/>
    </source>
</evidence>
<feature type="domain" description="HTH gntR-type" evidence="5">
    <location>
        <begin position="27"/>
        <end position="94"/>
    </location>
</feature>
<dbReference type="SUPFAM" id="SSF48008">
    <property type="entry name" value="GntR ligand-binding domain-like"/>
    <property type="match status" value="1"/>
</dbReference>
<dbReference type="Proteomes" id="UP000285710">
    <property type="component" value="Unassembled WGS sequence"/>
</dbReference>
<accession>A0A443JLX9</accession>
<dbReference type="GO" id="GO:0003700">
    <property type="term" value="F:DNA-binding transcription factor activity"/>
    <property type="evidence" value="ECO:0007669"/>
    <property type="project" value="InterPro"/>
</dbReference>
<dbReference type="Gene3D" id="1.20.120.530">
    <property type="entry name" value="GntR ligand-binding domain-like"/>
    <property type="match status" value="1"/>
</dbReference>
<dbReference type="SUPFAM" id="SSF46785">
    <property type="entry name" value="Winged helix' DNA-binding domain"/>
    <property type="match status" value="1"/>
</dbReference>
<dbReference type="InterPro" id="IPR011711">
    <property type="entry name" value="GntR_C"/>
</dbReference>
<keyword evidence="1" id="KW-0805">Transcription regulation</keyword>
<comment type="caution">
    <text evidence="6">The sequence shown here is derived from an EMBL/GenBank/DDBJ whole genome shotgun (WGS) entry which is preliminary data.</text>
</comment>
<evidence type="ECO:0000256" key="3">
    <source>
        <dbReference type="ARBA" id="ARBA00023163"/>
    </source>
</evidence>
<keyword evidence="3" id="KW-0804">Transcription</keyword>
<evidence type="ECO:0000256" key="4">
    <source>
        <dbReference type="SAM" id="MobiDB-lite"/>
    </source>
</evidence>
<dbReference type="InterPro" id="IPR000524">
    <property type="entry name" value="Tscrpt_reg_HTH_GntR"/>
</dbReference>
<dbReference type="PANTHER" id="PTHR43537">
    <property type="entry name" value="TRANSCRIPTIONAL REGULATOR, GNTR FAMILY"/>
    <property type="match status" value="1"/>
</dbReference>
<dbReference type="InterPro" id="IPR036390">
    <property type="entry name" value="WH_DNA-bd_sf"/>
</dbReference>
<keyword evidence="2" id="KW-0238">DNA-binding</keyword>
<proteinExistence type="predicted"/>
<feature type="region of interest" description="Disordered" evidence="4">
    <location>
        <begin position="1"/>
        <end position="23"/>
    </location>
</feature>
<dbReference type="InterPro" id="IPR036388">
    <property type="entry name" value="WH-like_DNA-bd_sf"/>
</dbReference>
<dbReference type="AlphaFoldDB" id="A0A443J4L1"/>
<dbReference type="EMBL" id="SAUW01000001">
    <property type="protein sequence ID" value="RWR15601.1"/>
    <property type="molecule type" value="Genomic_DNA"/>
</dbReference>
<evidence type="ECO:0000259" key="5">
    <source>
        <dbReference type="PROSITE" id="PS50949"/>
    </source>
</evidence>
<dbReference type="GO" id="GO:0003677">
    <property type="term" value="F:DNA binding"/>
    <property type="evidence" value="ECO:0007669"/>
    <property type="project" value="UniProtKB-KW"/>
</dbReference>
<evidence type="ECO:0000313" key="9">
    <source>
        <dbReference type="Proteomes" id="UP000285710"/>
    </source>
</evidence>
<dbReference type="Proteomes" id="UP000284476">
    <property type="component" value="Unassembled WGS sequence"/>
</dbReference>
<dbReference type="Pfam" id="PF07729">
    <property type="entry name" value="FCD"/>
    <property type="match status" value="1"/>
</dbReference>
<gene>
    <name evidence="7" type="ORF">D2T30_09070</name>
    <name evidence="6" type="ORF">D2T33_00205</name>
</gene>
<dbReference type="EMBL" id="SAUZ01000009">
    <property type="protein sequence ID" value="RWR21515.1"/>
    <property type="molecule type" value="Genomic_DNA"/>
</dbReference>
<dbReference type="CDD" id="cd07377">
    <property type="entry name" value="WHTH_GntR"/>
    <property type="match status" value="1"/>
</dbReference>
<evidence type="ECO:0000313" key="6">
    <source>
        <dbReference type="EMBL" id="RWR15601.1"/>
    </source>
</evidence>
<sequence>MLKQPKLKAAPGSQTFSGGNGSPLATRSLVDQAHGAISYMILSHRLRSGEVIVEAPLAAELGISRTPLREALQRLEGEGLLTKRDSRNFMVRRVEIREYLQSLRLRMLIEPDATRNAAPVIPPERLEEIHSELVSLQTGTAHHTEAHWLSDDRLHGTILEYCGNEVTARVIQQLRSTTRLFEVEMLRSRLSNDCSEHLAIVEALRAGDAERASEEMKRHLGSLINFVFTLFPS</sequence>
<dbReference type="Gene3D" id="1.10.10.10">
    <property type="entry name" value="Winged helix-like DNA-binding domain superfamily/Winged helix DNA-binding domain"/>
    <property type="match status" value="1"/>
</dbReference>
<keyword evidence="9" id="KW-1185">Reference proteome</keyword>
<reference evidence="8 9" key="1">
    <citation type="submission" date="2019-01" db="EMBL/GenBank/DDBJ databases">
        <title>Sinorhodobacter populi sp. nov. isolated from the symptomatic bark tissue of Populus euramericana canker.</title>
        <authorList>
            <person name="Xu G."/>
        </authorList>
    </citation>
    <scope>NUCLEOTIDE SEQUENCE [LARGE SCALE GENOMIC DNA]</scope>
    <source>
        <strain evidence="6 9">2D-5</strain>
        <strain evidence="7 8">SK2B-1</strain>
    </source>
</reference>
<dbReference type="PANTHER" id="PTHR43537:SF24">
    <property type="entry name" value="GLUCONATE OPERON TRANSCRIPTIONAL REPRESSOR"/>
    <property type="match status" value="1"/>
</dbReference>
<dbReference type="InterPro" id="IPR008920">
    <property type="entry name" value="TF_FadR/GntR_C"/>
</dbReference>
<accession>A0A443J4L1</accession>
<organism evidence="6 9">
    <name type="scientific">Paenirhodobacter populi</name>
    <dbReference type="NCBI Taxonomy" id="2306993"/>
    <lineage>
        <taxon>Bacteria</taxon>
        <taxon>Pseudomonadati</taxon>
        <taxon>Pseudomonadota</taxon>
        <taxon>Alphaproteobacteria</taxon>
        <taxon>Rhodobacterales</taxon>
        <taxon>Rhodobacter group</taxon>
        <taxon>Paenirhodobacter</taxon>
    </lineage>
</organism>
<dbReference type="SMART" id="SM00895">
    <property type="entry name" value="FCD"/>
    <property type="match status" value="1"/>
</dbReference>
<protein>
    <submittedName>
        <fullName evidence="6">GntR family transcriptional regulator</fullName>
    </submittedName>
</protein>
<evidence type="ECO:0000256" key="2">
    <source>
        <dbReference type="ARBA" id="ARBA00023125"/>
    </source>
</evidence>
<dbReference type="PROSITE" id="PS50949">
    <property type="entry name" value="HTH_GNTR"/>
    <property type="match status" value="1"/>
</dbReference>
<dbReference type="Pfam" id="PF00392">
    <property type="entry name" value="GntR"/>
    <property type="match status" value="1"/>
</dbReference>
<evidence type="ECO:0000313" key="7">
    <source>
        <dbReference type="EMBL" id="RWR21515.1"/>
    </source>
</evidence>
<name>A0A443J4L1_9RHOB</name>
<dbReference type="SMART" id="SM00345">
    <property type="entry name" value="HTH_GNTR"/>
    <property type="match status" value="1"/>
</dbReference>
<dbReference type="PRINTS" id="PR00035">
    <property type="entry name" value="HTHGNTR"/>
</dbReference>